<gene>
    <name evidence="2" type="ORF">RHTO0S_10e06986g</name>
</gene>
<dbReference type="OrthoDB" id="2529991at2759"/>
<protein>
    <submittedName>
        <fullName evidence="2">RHTO0S10e06986g1_1</fullName>
    </submittedName>
</protein>
<feature type="compositionally biased region" description="Low complexity" evidence="1">
    <location>
        <begin position="393"/>
        <end position="415"/>
    </location>
</feature>
<name>A0A061BE42_RHOTO</name>
<feature type="compositionally biased region" description="Basic and acidic residues" evidence="1">
    <location>
        <begin position="477"/>
        <end position="494"/>
    </location>
</feature>
<feature type="compositionally biased region" description="Basic and acidic residues" evidence="1">
    <location>
        <begin position="373"/>
        <end position="392"/>
    </location>
</feature>
<feature type="region of interest" description="Disordered" evidence="1">
    <location>
        <begin position="1"/>
        <end position="45"/>
    </location>
</feature>
<dbReference type="AlphaFoldDB" id="A0A061BE42"/>
<feature type="compositionally biased region" description="Basic and acidic residues" evidence="1">
    <location>
        <begin position="146"/>
        <end position="167"/>
    </location>
</feature>
<sequence>MPLDLSHPRTLLPLASASASTSVGTASAGSKGTKGVAGFGSDGSGTTRKAIHLKLTEEVLAQLVELARKAGSDAGGASALKGALKVDLGKNPSLVVGGVSHALNLHPEAPDTELVRLSTASRQLEPVATIAQKGSVKHGLADLEKAGQRARENREQAEKEKEGRRAVLLDAVPSTSKNRSASHSRLLHSTSSRPHTPLPSSAPASRTASPSSTTRQPSRLTAVPPKPPHPPGPAPSSTFRIGKGTVPSSIAVSRSSSSSSSGVSVSLASIANGTAPSPPRPAAPSASTSLPLPPSPQRQTSTSSTASSSSSEVSLLQKTIASGASATSPESLPIAETAAKADKGKAVATDEPETKVEEKPAAPIRAGGGGVLKGKESLKKEKRREERAKDRSSAGAGESSAAPSKSASAKRASGGTKIEAESEEEVERRDKKKRRLLDDDDVGTSSSRASSVSRPAKGAKNGREREGSERGSGSESVKAKKVEKERRRQRDESSPPRASSSNGTKKKKRQKVVTERWYSSSSSDEESAKPLARKTSHDGVKPRASSTSTPLANASPLRQVTTLPAQARKLPPVPSLPPVSVTSPSSFASSRLSFLEAYAAYAVLHSKLLDERCQLEQGEKGALGGPDQVLKLVEQVGHKKAELEALKEGMRLWSEEQKKAGAAARAAS</sequence>
<accession>A0A061BE42</accession>
<feature type="compositionally biased region" description="Low complexity" evidence="1">
    <location>
        <begin position="11"/>
        <end position="33"/>
    </location>
</feature>
<feature type="compositionally biased region" description="Polar residues" evidence="1">
    <location>
        <begin position="544"/>
        <end position="557"/>
    </location>
</feature>
<feature type="compositionally biased region" description="Low complexity" evidence="1">
    <location>
        <begin position="297"/>
        <end position="311"/>
    </location>
</feature>
<reference evidence="2" key="1">
    <citation type="journal article" date="2014" name="Genome Announc.">
        <title>Draft genome sequence of Rhodosporidium toruloides CECT1137, an oleaginous yeast of biotechnological interest.</title>
        <authorList>
            <person name="Morin N."/>
            <person name="Calcas X."/>
            <person name="Devillers H."/>
            <person name="Durrens P."/>
            <person name="Sherman D.J."/>
            <person name="Nicaud J.-M."/>
            <person name="Neuveglise C."/>
        </authorList>
    </citation>
    <scope>NUCLEOTIDE SEQUENCE</scope>
    <source>
        <strain evidence="2">CECT1137</strain>
    </source>
</reference>
<feature type="compositionally biased region" description="Polar residues" evidence="1">
    <location>
        <begin position="312"/>
        <end position="330"/>
    </location>
</feature>
<organism evidence="2">
    <name type="scientific">Rhodotorula toruloides</name>
    <name type="common">Yeast</name>
    <name type="synonym">Rhodosporidium toruloides</name>
    <dbReference type="NCBI Taxonomy" id="5286"/>
    <lineage>
        <taxon>Eukaryota</taxon>
        <taxon>Fungi</taxon>
        <taxon>Dikarya</taxon>
        <taxon>Basidiomycota</taxon>
        <taxon>Pucciniomycotina</taxon>
        <taxon>Microbotryomycetes</taxon>
        <taxon>Sporidiobolales</taxon>
        <taxon>Sporidiobolaceae</taxon>
        <taxon>Rhodotorula</taxon>
    </lineage>
</organism>
<evidence type="ECO:0000313" key="2">
    <source>
        <dbReference type="EMBL" id="CDR45234.1"/>
    </source>
</evidence>
<evidence type="ECO:0000256" key="1">
    <source>
        <dbReference type="SAM" id="MobiDB-lite"/>
    </source>
</evidence>
<feature type="compositionally biased region" description="Pro residues" evidence="1">
    <location>
        <begin position="224"/>
        <end position="234"/>
    </location>
</feature>
<feature type="compositionally biased region" description="Low complexity" evidence="1">
    <location>
        <begin position="445"/>
        <end position="454"/>
    </location>
</feature>
<dbReference type="EMBL" id="LK052945">
    <property type="protein sequence ID" value="CDR45234.1"/>
    <property type="molecule type" value="Genomic_DNA"/>
</dbReference>
<feature type="region of interest" description="Disordered" evidence="1">
    <location>
        <begin position="146"/>
        <end position="557"/>
    </location>
</feature>
<feature type="compositionally biased region" description="Low complexity" evidence="1">
    <location>
        <begin position="187"/>
        <end position="221"/>
    </location>
</feature>
<proteinExistence type="predicted"/>
<feature type="compositionally biased region" description="Low complexity" evidence="1">
    <location>
        <begin position="248"/>
        <end position="275"/>
    </location>
</feature>